<protein>
    <recommendedName>
        <fullName evidence="3">HK97 gp10 family phage protein</fullName>
    </recommendedName>
</protein>
<dbReference type="AlphaFoldDB" id="A0A432YXE3"/>
<comment type="caution">
    <text evidence="1">The sequence shown here is derived from an EMBL/GenBank/DDBJ whole genome shotgun (WGS) entry which is preliminary data.</text>
</comment>
<gene>
    <name evidence="1" type="ORF">CWI73_03815</name>
</gene>
<dbReference type="Proteomes" id="UP000288361">
    <property type="component" value="Unassembled WGS sequence"/>
</dbReference>
<evidence type="ECO:0000313" key="2">
    <source>
        <dbReference type="Proteomes" id="UP000288361"/>
    </source>
</evidence>
<reference evidence="1 2" key="1">
    <citation type="journal article" date="2011" name="Front. Microbiol.">
        <title>Genomic signatures of strain selection and enhancement in Bacillus atrophaeus var. globigii, a historical biowarfare simulant.</title>
        <authorList>
            <person name="Gibbons H.S."/>
            <person name="Broomall S.M."/>
            <person name="McNew L.A."/>
            <person name="Daligault H."/>
            <person name="Chapman C."/>
            <person name="Bruce D."/>
            <person name="Karavis M."/>
            <person name="Krepps M."/>
            <person name="McGregor P.A."/>
            <person name="Hong C."/>
            <person name="Park K.H."/>
            <person name="Akmal A."/>
            <person name="Feldman A."/>
            <person name="Lin J.S."/>
            <person name="Chang W.E."/>
            <person name="Higgs B.W."/>
            <person name="Demirev P."/>
            <person name="Lindquist J."/>
            <person name="Liem A."/>
            <person name="Fochler E."/>
            <person name="Read T.D."/>
            <person name="Tapia R."/>
            <person name="Johnson S."/>
            <person name="Bishop-Lilly K.A."/>
            <person name="Detter C."/>
            <person name="Han C."/>
            <person name="Sozhamannan S."/>
            <person name="Rosenzweig C.N."/>
            <person name="Skowronski E.W."/>
        </authorList>
    </citation>
    <scope>NUCLEOTIDE SEQUENCE [LARGE SCALE GENOMIC DNA]</scope>
    <source>
        <strain evidence="1 2">TPS4-2</strain>
    </source>
</reference>
<dbReference type="EMBL" id="PIQA01000001">
    <property type="protein sequence ID" value="RUO67993.1"/>
    <property type="molecule type" value="Genomic_DNA"/>
</dbReference>
<evidence type="ECO:0008006" key="3">
    <source>
        <dbReference type="Google" id="ProtNLM"/>
    </source>
</evidence>
<organism evidence="1 2">
    <name type="scientific">Idiomarina piscisalsi</name>
    <dbReference type="NCBI Taxonomy" id="1096243"/>
    <lineage>
        <taxon>Bacteria</taxon>
        <taxon>Pseudomonadati</taxon>
        <taxon>Pseudomonadota</taxon>
        <taxon>Gammaproteobacteria</taxon>
        <taxon>Alteromonadales</taxon>
        <taxon>Idiomarinaceae</taxon>
        <taxon>Idiomarina</taxon>
    </lineage>
</organism>
<evidence type="ECO:0000313" key="1">
    <source>
        <dbReference type="EMBL" id="RUO67993.1"/>
    </source>
</evidence>
<dbReference type="RefSeq" id="WP_126751618.1">
    <property type="nucleotide sequence ID" value="NZ_JBHUMT010000016.1"/>
</dbReference>
<accession>A0A432YXE3</accession>
<proteinExistence type="predicted"/>
<sequence length="129" mass="14684">MARSVFTVPLDSALKLVDEEVERRIKIVALDVYRNAIIGSPVDSGRFRASWRIGVDSFDQSVEDKDQKSYEPRAYNESDIDITYKSTVYVSNSLPYALRLENGWSKQAPKGVLNLAILQAKKNARKRFK</sequence>
<name>A0A432YXE3_9GAMM</name>